<sequence length="63" mass="7314">MGVFSKTPNEKFLEAIKPYPHRVQDFKGQKRYLIGPFESQEKADEELEKVSKDVAKPVHVQIK</sequence>
<keyword evidence="2" id="KW-1185">Reference proteome</keyword>
<evidence type="ECO:0000313" key="2">
    <source>
        <dbReference type="Proteomes" id="UP000826775"/>
    </source>
</evidence>
<dbReference type="Proteomes" id="UP000826775">
    <property type="component" value="Chromosome"/>
</dbReference>
<evidence type="ECO:0000313" key="1">
    <source>
        <dbReference type="EMBL" id="BCZ16730.1"/>
    </source>
</evidence>
<reference evidence="1 2" key="1">
    <citation type="submission" date="2021-07" db="EMBL/GenBank/DDBJ databases">
        <title>Novel Helicobacter sp. Isolated from a dog.</title>
        <authorList>
            <person name="Rimbara E."/>
            <person name="Suzuki M."/>
        </authorList>
    </citation>
    <scope>NUCLEOTIDE SEQUENCE [LARGE SCALE GENOMIC DNA]</scope>
    <source>
        <strain evidence="2">NHP19-003</strain>
    </source>
</reference>
<organism evidence="1 2">
    <name type="scientific">Helicobacter gastrocanis</name>
    <dbReference type="NCBI Taxonomy" id="2849641"/>
    <lineage>
        <taxon>Bacteria</taxon>
        <taxon>Pseudomonadati</taxon>
        <taxon>Campylobacterota</taxon>
        <taxon>Epsilonproteobacteria</taxon>
        <taxon>Campylobacterales</taxon>
        <taxon>Helicobacteraceae</taxon>
        <taxon>Helicobacter</taxon>
    </lineage>
</organism>
<evidence type="ECO:0008006" key="3">
    <source>
        <dbReference type="Google" id="ProtNLM"/>
    </source>
</evidence>
<name>A0ABM7SAC9_9HELI</name>
<protein>
    <recommendedName>
        <fullName evidence="3">SPOR domain-containing protein</fullName>
    </recommendedName>
</protein>
<gene>
    <name evidence="1" type="ORF">NHP190003_00120</name>
</gene>
<dbReference type="EMBL" id="AP024814">
    <property type="protein sequence ID" value="BCZ16730.1"/>
    <property type="molecule type" value="Genomic_DNA"/>
</dbReference>
<accession>A0ABM7SAC9</accession>
<proteinExistence type="predicted"/>